<keyword evidence="3" id="KW-1185">Reference proteome</keyword>
<sequence>MTRIFPSLAVLASLLAVPSVASAQTCTGDRVAGAVRLETVVTDVRNAHGEVAITIYANDPKKFLAKGGKLLRARVPSGAPTTRACFWLPAGQYEVAVYHDENGDQHFNRTLFMPKEGYAFSNDAPTTFGLPKLSDARFTLPAGGASVRMKMRYP</sequence>
<evidence type="ECO:0000313" key="3">
    <source>
        <dbReference type="Proteomes" id="UP000199206"/>
    </source>
</evidence>
<dbReference type="Pfam" id="PF09912">
    <property type="entry name" value="DUF2141"/>
    <property type="match status" value="1"/>
</dbReference>
<reference evidence="3" key="1">
    <citation type="submission" date="2016-10" db="EMBL/GenBank/DDBJ databases">
        <authorList>
            <person name="Varghese N."/>
            <person name="Submissions S."/>
        </authorList>
    </citation>
    <scope>NUCLEOTIDE SEQUENCE [LARGE SCALE GENOMIC DNA]</scope>
    <source>
        <strain evidence="3">S6-262</strain>
    </source>
</reference>
<gene>
    <name evidence="2" type="ORF">SAMN05192583_2050</name>
</gene>
<feature type="signal peptide" evidence="1">
    <location>
        <begin position="1"/>
        <end position="23"/>
    </location>
</feature>
<evidence type="ECO:0000256" key="1">
    <source>
        <dbReference type="SAM" id="SignalP"/>
    </source>
</evidence>
<keyword evidence="1" id="KW-0732">Signal</keyword>
<dbReference type="Proteomes" id="UP000199206">
    <property type="component" value="Unassembled WGS sequence"/>
</dbReference>
<dbReference type="EMBL" id="FOCF01000004">
    <property type="protein sequence ID" value="SEN10511.1"/>
    <property type="molecule type" value="Genomic_DNA"/>
</dbReference>
<dbReference type="AlphaFoldDB" id="A0A1H8DT65"/>
<name>A0A1H8DT65_9SPHN</name>
<dbReference type="STRING" id="1166340.SAMN05192583_2050"/>
<organism evidence="2 3">
    <name type="scientific">Sphingomonas gellani</name>
    <dbReference type="NCBI Taxonomy" id="1166340"/>
    <lineage>
        <taxon>Bacteria</taxon>
        <taxon>Pseudomonadati</taxon>
        <taxon>Pseudomonadota</taxon>
        <taxon>Alphaproteobacteria</taxon>
        <taxon>Sphingomonadales</taxon>
        <taxon>Sphingomonadaceae</taxon>
        <taxon>Sphingomonas</taxon>
    </lineage>
</organism>
<evidence type="ECO:0000313" key="2">
    <source>
        <dbReference type="EMBL" id="SEN10511.1"/>
    </source>
</evidence>
<feature type="chain" id="PRO_5011749109" evidence="1">
    <location>
        <begin position="24"/>
        <end position="154"/>
    </location>
</feature>
<accession>A0A1H8DT65</accession>
<proteinExistence type="predicted"/>
<dbReference type="OrthoDB" id="7189112at2"/>
<dbReference type="RefSeq" id="WP_093665582.1">
    <property type="nucleotide sequence ID" value="NZ_FOCF01000004.1"/>
</dbReference>
<protein>
    <submittedName>
        <fullName evidence="2">Uncharacterized conserved protein, DUF2141 family</fullName>
    </submittedName>
</protein>
<dbReference type="InterPro" id="IPR018673">
    <property type="entry name" value="DUF2141"/>
</dbReference>